<gene>
    <name evidence="7" type="primary">thiO</name>
    <name evidence="7" type="ORF">C4B60_09320</name>
</gene>
<evidence type="ECO:0000259" key="6">
    <source>
        <dbReference type="Pfam" id="PF01266"/>
    </source>
</evidence>
<dbReference type="SUPFAM" id="SSF51905">
    <property type="entry name" value="FAD/NAD(P)-binding domain"/>
    <property type="match status" value="1"/>
</dbReference>
<feature type="domain" description="FAD dependent oxidoreductase" evidence="6">
    <location>
        <begin position="5"/>
        <end position="349"/>
    </location>
</feature>
<dbReference type="InterPro" id="IPR036188">
    <property type="entry name" value="FAD/NAD-bd_sf"/>
</dbReference>
<dbReference type="RefSeq" id="WP_104057722.1">
    <property type="nucleotide sequence ID" value="NZ_PREZ01000003.1"/>
</dbReference>
<accession>A0A2S5GDK2</accession>
<evidence type="ECO:0000256" key="2">
    <source>
        <dbReference type="ARBA" id="ARBA00022977"/>
    </source>
</evidence>
<evidence type="ECO:0000256" key="1">
    <source>
        <dbReference type="ARBA" id="ARBA00004948"/>
    </source>
</evidence>
<proteinExistence type="predicted"/>
<keyword evidence="2" id="KW-0784">Thiamine biosynthesis</keyword>
<dbReference type="UniPathway" id="UPA00060"/>
<organism evidence="7 8">
    <name type="scientific">Jeotgalibacillus proteolyticus</name>
    <dbReference type="NCBI Taxonomy" id="2082395"/>
    <lineage>
        <taxon>Bacteria</taxon>
        <taxon>Bacillati</taxon>
        <taxon>Bacillota</taxon>
        <taxon>Bacilli</taxon>
        <taxon>Bacillales</taxon>
        <taxon>Caryophanaceae</taxon>
        <taxon>Jeotgalibacillus</taxon>
    </lineage>
</organism>
<dbReference type="PANTHER" id="PTHR13847">
    <property type="entry name" value="SARCOSINE DEHYDROGENASE-RELATED"/>
    <property type="match status" value="1"/>
</dbReference>
<evidence type="ECO:0000256" key="4">
    <source>
        <dbReference type="ARBA" id="ARBA00049872"/>
    </source>
</evidence>
<sequence>MHKPDVIIVGAGVIGSSIAYELSKRGASVCIVDQGEAVKKASSAAAGMLGAQAEIEGESPLYSFAQSSKARFPALQKELQEKTGIDIELVQKGMIKLAWTEEEKQILKRRISLIGDDQKGSWLDPDEINKREPLVSTASLGGMWIPDDGHVNPFALSTAFIHGAITHGAQLLEYTHVESFIVENNQLSGVKTSEGSIYADEVVVTGGAWSARLLKEAGLDLNAYPVKGECFSVTSLRPFLQTTLFTEGCYIVPKKAGRLLIGATETPHSFSEKVQMKGISRLMERAMELLPALEETSFEKTWAGIRPQTEDGLPFMDAHPGYSNLWIATGHYRNGILLSAETGVFMADLIEGKPISEEWKTAFGLHRNFYQGSEMI</sequence>
<dbReference type="GO" id="GO:0050660">
    <property type="term" value="F:flavin adenine dinucleotide binding"/>
    <property type="evidence" value="ECO:0007669"/>
    <property type="project" value="InterPro"/>
</dbReference>
<dbReference type="GO" id="GO:0009228">
    <property type="term" value="P:thiamine biosynthetic process"/>
    <property type="evidence" value="ECO:0007669"/>
    <property type="project" value="UniProtKB-KW"/>
</dbReference>
<name>A0A2S5GDK2_9BACL</name>
<dbReference type="EMBL" id="PREZ01000003">
    <property type="protein sequence ID" value="PPA70973.1"/>
    <property type="molecule type" value="Genomic_DNA"/>
</dbReference>
<dbReference type="GO" id="GO:0009229">
    <property type="term" value="P:thiamine diphosphate biosynthetic process"/>
    <property type="evidence" value="ECO:0007669"/>
    <property type="project" value="UniProtKB-UniPathway"/>
</dbReference>
<dbReference type="Pfam" id="PF01266">
    <property type="entry name" value="DAO"/>
    <property type="match status" value="1"/>
</dbReference>
<dbReference type="EC" id="1.4.3.19" evidence="5"/>
<dbReference type="GO" id="GO:0005737">
    <property type="term" value="C:cytoplasm"/>
    <property type="evidence" value="ECO:0007669"/>
    <property type="project" value="TreeGrafter"/>
</dbReference>
<dbReference type="AlphaFoldDB" id="A0A2S5GDK2"/>
<dbReference type="InterPro" id="IPR012727">
    <property type="entry name" value="Gly_oxidase_ThiO"/>
</dbReference>
<dbReference type="Proteomes" id="UP000239047">
    <property type="component" value="Unassembled WGS sequence"/>
</dbReference>
<protein>
    <recommendedName>
        <fullName evidence="5">glycine oxidase</fullName>
        <ecNumber evidence="5">1.4.3.19</ecNumber>
    </recommendedName>
</protein>
<comment type="catalytic activity">
    <reaction evidence="4">
        <text>glycine + O2 + H2O = glyoxylate + H2O2 + NH4(+)</text>
        <dbReference type="Rhea" id="RHEA:11532"/>
        <dbReference type="ChEBI" id="CHEBI:15377"/>
        <dbReference type="ChEBI" id="CHEBI:15379"/>
        <dbReference type="ChEBI" id="CHEBI:16240"/>
        <dbReference type="ChEBI" id="CHEBI:28938"/>
        <dbReference type="ChEBI" id="CHEBI:36655"/>
        <dbReference type="ChEBI" id="CHEBI:57305"/>
        <dbReference type="EC" id="1.4.3.19"/>
    </reaction>
</comment>
<dbReference type="PANTHER" id="PTHR13847:SF289">
    <property type="entry name" value="GLYCINE OXIDASE"/>
    <property type="match status" value="1"/>
</dbReference>
<dbReference type="OrthoDB" id="9794226at2"/>
<dbReference type="Gene3D" id="3.30.9.10">
    <property type="entry name" value="D-Amino Acid Oxidase, subunit A, domain 2"/>
    <property type="match status" value="1"/>
</dbReference>
<keyword evidence="8" id="KW-1185">Reference proteome</keyword>
<evidence type="ECO:0000313" key="8">
    <source>
        <dbReference type="Proteomes" id="UP000239047"/>
    </source>
</evidence>
<dbReference type="InterPro" id="IPR006076">
    <property type="entry name" value="FAD-dep_OxRdtase"/>
</dbReference>
<dbReference type="NCBIfam" id="TIGR02352">
    <property type="entry name" value="thiamin_ThiO"/>
    <property type="match status" value="1"/>
</dbReference>
<comment type="caution">
    <text evidence="7">The sequence shown here is derived from an EMBL/GenBank/DDBJ whole genome shotgun (WGS) entry which is preliminary data.</text>
</comment>
<evidence type="ECO:0000313" key="7">
    <source>
        <dbReference type="EMBL" id="PPA70973.1"/>
    </source>
</evidence>
<keyword evidence="3" id="KW-0560">Oxidoreductase</keyword>
<reference evidence="7 8" key="1">
    <citation type="submission" date="2018-02" db="EMBL/GenBank/DDBJ databases">
        <title>Jeotgalibacillus proteolyticum sp. nov. a protease producing bacterium isolated from ocean sediments of Laizhou Bay.</title>
        <authorList>
            <person name="Li Y."/>
        </authorList>
    </citation>
    <scope>NUCLEOTIDE SEQUENCE [LARGE SCALE GENOMIC DNA]</scope>
    <source>
        <strain evidence="7 8">22-7</strain>
    </source>
</reference>
<dbReference type="GO" id="GO:0043799">
    <property type="term" value="F:glycine oxidase activity"/>
    <property type="evidence" value="ECO:0007669"/>
    <property type="project" value="UniProtKB-EC"/>
</dbReference>
<evidence type="ECO:0000256" key="5">
    <source>
        <dbReference type="ARBA" id="ARBA00050018"/>
    </source>
</evidence>
<dbReference type="Gene3D" id="3.50.50.60">
    <property type="entry name" value="FAD/NAD(P)-binding domain"/>
    <property type="match status" value="1"/>
</dbReference>
<evidence type="ECO:0000256" key="3">
    <source>
        <dbReference type="ARBA" id="ARBA00023002"/>
    </source>
</evidence>
<dbReference type="SUPFAM" id="SSF54373">
    <property type="entry name" value="FAD-linked reductases, C-terminal domain"/>
    <property type="match status" value="1"/>
</dbReference>
<comment type="pathway">
    <text evidence="1">Cofactor biosynthesis; thiamine diphosphate biosynthesis.</text>
</comment>